<feature type="region of interest" description="Disordered" evidence="5">
    <location>
        <begin position="418"/>
        <end position="470"/>
    </location>
</feature>
<evidence type="ECO:0000256" key="5">
    <source>
        <dbReference type="SAM" id="MobiDB-lite"/>
    </source>
</evidence>
<dbReference type="InterPro" id="IPR012937">
    <property type="entry name" value="TET5"/>
</dbReference>
<dbReference type="OrthoDB" id="10065073at2759"/>
<dbReference type="EnsemblMetazoa" id="Aqu2.1.33379_001">
    <property type="protein sequence ID" value="Aqu2.1.33379_001"/>
    <property type="gene ID" value="Aqu2.1.33379"/>
</dbReference>
<gene>
    <name evidence="6" type="primary">100633386</name>
</gene>
<dbReference type="Pfam" id="PF07984">
    <property type="entry name" value="NTP_transf_7"/>
    <property type="match status" value="1"/>
</dbReference>
<reference evidence="6" key="2">
    <citation type="submission" date="2017-05" db="UniProtKB">
        <authorList>
            <consortium name="EnsemblMetazoa"/>
        </authorList>
    </citation>
    <scope>IDENTIFICATION</scope>
</reference>
<dbReference type="AlphaFoldDB" id="A0A1X7V0Q8"/>
<dbReference type="OMA" id="TWDQVSR"/>
<dbReference type="PANTHER" id="PTHR12974">
    <property type="entry name" value="PRION-LIKE- Q/N-RICH -DOMAIN-BEARING PROTEIN PROTEIN 44"/>
    <property type="match status" value="1"/>
</dbReference>
<keyword evidence="3" id="KW-0808">Transferase</keyword>
<dbReference type="GO" id="GO:0003723">
    <property type="term" value="F:RNA binding"/>
    <property type="evidence" value="ECO:0007669"/>
    <property type="project" value="TreeGrafter"/>
</dbReference>
<comment type="similarity">
    <text evidence="1">Belongs to the TENT family.</text>
</comment>
<dbReference type="GO" id="GO:1990817">
    <property type="term" value="F:poly(A) RNA polymerase activity"/>
    <property type="evidence" value="ECO:0007669"/>
    <property type="project" value="UniProtKB-EC"/>
</dbReference>
<reference evidence="7" key="1">
    <citation type="journal article" date="2010" name="Nature">
        <title>The Amphimedon queenslandica genome and the evolution of animal complexity.</title>
        <authorList>
            <person name="Srivastava M."/>
            <person name="Simakov O."/>
            <person name="Chapman J."/>
            <person name="Fahey B."/>
            <person name="Gauthier M.E."/>
            <person name="Mitros T."/>
            <person name="Richards G.S."/>
            <person name="Conaco C."/>
            <person name="Dacre M."/>
            <person name="Hellsten U."/>
            <person name="Larroux C."/>
            <person name="Putnam N.H."/>
            <person name="Stanke M."/>
            <person name="Adamska M."/>
            <person name="Darling A."/>
            <person name="Degnan S.M."/>
            <person name="Oakley T.H."/>
            <person name="Plachetzki D.C."/>
            <person name="Zhai Y."/>
            <person name="Adamski M."/>
            <person name="Calcino A."/>
            <person name="Cummins S.F."/>
            <person name="Goodstein D.M."/>
            <person name="Harris C."/>
            <person name="Jackson D.J."/>
            <person name="Leys S.P."/>
            <person name="Shu S."/>
            <person name="Woodcroft B.J."/>
            <person name="Vervoort M."/>
            <person name="Kosik K.S."/>
            <person name="Manning G."/>
            <person name="Degnan B.M."/>
            <person name="Rokhsar D.S."/>
        </authorList>
    </citation>
    <scope>NUCLEOTIDE SEQUENCE [LARGE SCALE GENOMIC DNA]</scope>
</reference>
<evidence type="ECO:0000256" key="2">
    <source>
        <dbReference type="ARBA" id="ARBA00012388"/>
    </source>
</evidence>
<evidence type="ECO:0000313" key="6">
    <source>
        <dbReference type="EnsemblMetazoa" id="Aqu2.1.33379_001"/>
    </source>
</evidence>
<dbReference type="STRING" id="400682.A0A1X7V0Q8"/>
<evidence type="ECO:0000313" key="7">
    <source>
        <dbReference type="Proteomes" id="UP000007879"/>
    </source>
</evidence>
<sequence length="470" mass="52852">MCSYSSSPPPLTPSTSSNGGFHFTEYDSTTSHRSSPSSTGGGLQQTLTFEQVQRLSQIVSDPIAINAKEGNFPTLAISPAQLIKAVKKRLDSKDIDVTDVRLNGSAASYCIAEDRERSPALHYNDLDIIFMIQIKTKMDLHIIKEEVLNSLFDFFPEGTQTGRISSFMLEECYVKKMVKVSTVTDKWSLISLGDINGKNIELKFVDSMKRQYEFSIDSFQILLDPLLSFDDARSGEMSPVKLDANFYPRIQVTSLYGDFGEAIDHLNNRLISTKNPEGIRGGGLLKYCHLQVAGYTVADSAEIERQEPYMCSRFFIDFPSSNAQYGKIYKYVFSRYLQSQQPRKALEFLDVLLQVVGQHARCLMESERYKTISILCQIQSVISWQASFCQGPYFPSVLQQQHHPSSPTSTTIIHHHQPQWHTGHMHHHQYNRRGSDSGSSNSTSSSLPMIHFPHSTNNSLPVGPTPTPVR</sequence>
<feature type="compositionally biased region" description="Low complexity" evidence="5">
    <location>
        <begin position="28"/>
        <end position="38"/>
    </location>
</feature>
<proteinExistence type="inferred from homology"/>
<dbReference type="EnsemblMetazoa" id="XM_003386194.3">
    <property type="protein sequence ID" value="XP_003386242.1"/>
    <property type="gene ID" value="LOC100633386"/>
</dbReference>
<feature type="compositionally biased region" description="Low complexity" evidence="5">
    <location>
        <begin position="436"/>
        <end position="446"/>
    </location>
</feature>
<dbReference type="KEGG" id="aqu:100633386"/>
<dbReference type="SMART" id="SM01153">
    <property type="entry name" value="DUF1693"/>
    <property type="match status" value="1"/>
</dbReference>
<name>A0A1X7V0Q8_AMPQE</name>
<comment type="catalytic activity">
    <reaction evidence="4">
        <text>RNA(n) + ATP = RNA(n)-3'-adenine ribonucleotide + diphosphate</text>
        <dbReference type="Rhea" id="RHEA:11332"/>
        <dbReference type="Rhea" id="RHEA-COMP:14527"/>
        <dbReference type="Rhea" id="RHEA-COMP:17347"/>
        <dbReference type="ChEBI" id="CHEBI:30616"/>
        <dbReference type="ChEBI" id="CHEBI:33019"/>
        <dbReference type="ChEBI" id="CHEBI:140395"/>
        <dbReference type="ChEBI" id="CHEBI:173115"/>
        <dbReference type="EC" id="2.7.7.19"/>
    </reaction>
    <physiologicalReaction direction="left-to-right" evidence="4">
        <dbReference type="Rhea" id="RHEA:11333"/>
    </physiologicalReaction>
</comment>
<evidence type="ECO:0000256" key="4">
    <source>
        <dbReference type="ARBA" id="ARBA00047933"/>
    </source>
</evidence>
<dbReference type="InParanoid" id="A0A1X7V0Q8"/>
<feature type="compositionally biased region" description="Basic residues" evidence="5">
    <location>
        <begin position="418"/>
        <end position="431"/>
    </location>
</feature>
<feature type="region of interest" description="Disordered" evidence="5">
    <location>
        <begin position="1"/>
        <end position="43"/>
    </location>
</feature>
<protein>
    <recommendedName>
        <fullName evidence="2">polynucleotide adenylyltransferase</fullName>
        <ecNumber evidence="2">2.7.7.19</ecNumber>
    </recommendedName>
</protein>
<dbReference type="FunCoup" id="A0A1X7V0Q8">
    <property type="interactions" value="119"/>
</dbReference>
<evidence type="ECO:0000256" key="3">
    <source>
        <dbReference type="ARBA" id="ARBA00022679"/>
    </source>
</evidence>
<keyword evidence="7" id="KW-1185">Reference proteome</keyword>
<organism evidence="6">
    <name type="scientific">Amphimedon queenslandica</name>
    <name type="common">Sponge</name>
    <dbReference type="NCBI Taxonomy" id="400682"/>
    <lineage>
        <taxon>Eukaryota</taxon>
        <taxon>Metazoa</taxon>
        <taxon>Porifera</taxon>
        <taxon>Demospongiae</taxon>
        <taxon>Heteroscleromorpha</taxon>
        <taxon>Haplosclerida</taxon>
        <taxon>Niphatidae</taxon>
        <taxon>Amphimedon</taxon>
    </lineage>
</organism>
<dbReference type="Proteomes" id="UP000007879">
    <property type="component" value="Unassembled WGS sequence"/>
</dbReference>
<dbReference type="eggNOG" id="KOG3852">
    <property type="taxonomic scope" value="Eukaryota"/>
</dbReference>
<accession>A0A1X7V0Q8</accession>
<dbReference type="GO" id="GO:0048255">
    <property type="term" value="P:mRNA stabilization"/>
    <property type="evidence" value="ECO:0007669"/>
    <property type="project" value="TreeGrafter"/>
</dbReference>
<dbReference type="EC" id="2.7.7.19" evidence="2"/>
<dbReference type="PANTHER" id="PTHR12974:SF36">
    <property type="entry name" value="POLYNUCLEOTIDE ADENYLYLTRANSFERASE"/>
    <property type="match status" value="1"/>
</dbReference>
<evidence type="ECO:0000256" key="1">
    <source>
        <dbReference type="ARBA" id="ARBA00007631"/>
    </source>
</evidence>